<reference evidence="2" key="1">
    <citation type="journal article" date="2019" name="Int. J. Syst. Evol. Microbiol.">
        <title>The Global Catalogue of Microorganisms (GCM) 10K type strain sequencing project: providing services to taxonomists for standard genome sequencing and annotation.</title>
        <authorList>
            <consortium name="The Broad Institute Genomics Platform"/>
            <consortium name="The Broad Institute Genome Sequencing Center for Infectious Disease"/>
            <person name="Wu L."/>
            <person name="Ma J."/>
        </authorList>
    </citation>
    <scope>NUCLEOTIDE SEQUENCE [LARGE SCALE GENOMIC DNA]</scope>
    <source>
        <strain evidence="2">JCM 16928</strain>
    </source>
</reference>
<sequence>MHRVVVIGVAGVGKSTVARGLSERLGLRHVELDSIFWQANWTKLEQGEFEARVREATRSGGWVVDGNYSERIRAIAWGAADTVVWLDLPRVVVMWQLVRRTVWRIASGVELWNGNREGSLRDQFSRDPARSILLWSWRTYGPTKAEYGLAMQDPEFTQLRFVRLRSRREIDRFLRSAH</sequence>
<dbReference type="PANTHER" id="PTHR37816:SF1">
    <property type="entry name" value="TOXIN"/>
    <property type="match status" value="1"/>
</dbReference>
<organism evidence="1 2">
    <name type="scientific">Kribbella ginsengisoli</name>
    <dbReference type="NCBI Taxonomy" id="363865"/>
    <lineage>
        <taxon>Bacteria</taxon>
        <taxon>Bacillati</taxon>
        <taxon>Actinomycetota</taxon>
        <taxon>Actinomycetes</taxon>
        <taxon>Propionibacteriales</taxon>
        <taxon>Kribbellaceae</taxon>
        <taxon>Kribbella</taxon>
    </lineage>
</organism>
<dbReference type="EMBL" id="BAABAA010000001">
    <property type="protein sequence ID" value="GAA3545046.1"/>
    <property type="molecule type" value="Genomic_DNA"/>
</dbReference>
<evidence type="ECO:0000313" key="2">
    <source>
        <dbReference type="Proteomes" id="UP001501222"/>
    </source>
</evidence>
<gene>
    <name evidence="1" type="ORF">GCM10022235_10960</name>
</gene>
<comment type="caution">
    <text evidence="1">The sequence shown here is derived from an EMBL/GenBank/DDBJ whole genome shotgun (WGS) entry which is preliminary data.</text>
</comment>
<keyword evidence="2" id="KW-1185">Reference proteome</keyword>
<evidence type="ECO:0000313" key="1">
    <source>
        <dbReference type="EMBL" id="GAA3545046.1"/>
    </source>
</evidence>
<dbReference type="Proteomes" id="UP001501222">
    <property type="component" value="Unassembled WGS sequence"/>
</dbReference>
<evidence type="ECO:0008006" key="3">
    <source>
        <dbReference type="Google" id="ProtNLM"/>
    </source>
</evidence>
<name>A0ABP6W1R8_9ACTN</name>
<dbReference type="SUPFAM" id="SSF52540">
    <property type="entry name" value="P-loop containing nucleoside triphosphate hydrolases"/>
    <property type="match status" value="1"/>
</dbReference>
<protein>
    <recommendedName>
        <fullName evidence="3">Adenylate kinase family enzyme</fullName>
    </recommendedName>
</protein>
<accession>A0ABP6W1R8</accession>
<dbReference type="InterPro" id="IPR027417">
    <property type="entry name" value="P-loop_NTPase"/>
</dbReference>
<dbReference type="PANTHER" id="PTHR37816">
    <property type="entry name" value="YALI0E33011P"/>
    <property type="match status" value="1"/>
</dbReference>
<dbReference type="InterPro" id="IPR052922">
    <property type="entry name" value="Cytidylate_Kinase-2"/>
</dbReference>
<proteinExistence type="predicted"/>
<dbReference type="Gene3D" id="3.40.50.300">
    <property type="entry name" value="P-loop containing nucleotide triphosphate hydrolases"/>
    <property type="match status" value="1"/>
</dbReference>